<organism evidence="5">
    <name type="scientific">Thelazia callipaeda</name>
    <name type="common">Oriental eyeworm</name>
    <name type="synonym">Parasitic nematode</name>
    <dbReference type="NCBI Taxonomy" id="103827"/>
    <lineage>
        <taxon>Eukaryota</taxon>
        <taxon>Metazoa</taxon>
        <taxon>Ecdysozoa</taxon>
        <taxon>Nematoda</taxon>
        <taxon>Chromadorea</taxon>
        <taxon>Rhabditida</taxon>
        <taxon>Spirurina</taxon>
        <taxon>Spiruromorpha</taxon>
        <taxon>Thelazioidea</taxon>
        <taxon>Thelaziidae</taxon>
        <taxon>Thelazia</taxon>
    </lineage>
</organism>
<dbReference type="InterPro" id="IPR054291">
    <property type="entry name" value="DUF7027"/>
</dbReference>
<dbReference type="OrthoDB" id="5772927at2759"/>
<gene>
    <name evidence="3" type="ORF">TCLT_LOCUS9112</name>
</gene>
<feature type="transmembrane region" description="Helical" evidence="1">
    <location>
        <begin position="74"/>
        <end position="98"/>
    </location>
</feature>
<dbReference type="EMBL" id="UYYF01004733">
    <property type="protein sequence ID" value="VDN06719.1"/>
    <property type="molecule type" value="Genomic_DNA"/>
</dbReference>
<protein>
    <submittedName>
        <fullName evidence="5">MARVEL domain-containing protein</fullName>
    </submittedName>
</protein>
<evidence type="ECO:0000313" key="3">
    <source>
        <dbReference type="EMBL" id="VDN06719.1"/>
    </source>
</evidence>
<accession>A0A0N5D7R5</accession>
<feature type="transmembrane region" description="Helical" evidence="1">
    <location>
        <begin position="42"/>
        <end position="62"/>
    </location>
</feature>
<evidence type="ECO:0000259" key="2">
    <source>
        <dbReference type="Pfam" id="PF22954"/>
    </source>
</evidence>
<dbReference type="WBParaSite" id="TCLT_0000912301-mRNA-1">
    <property type="protein sequence ID" value="TCLT_0000912301-mRNA-1"/>
    <property type="gene ID" value="TCLT_0000912301"/>
</dbReference>
<proteinExistence type="predicted"/>
<evidence type="ECO:0000313" key="5">
    <source>
        <dbReference type="WBParaSite" id="TCLT_0000912301-mRNA-1"/>
    </source>
</evidence>
<keyword evidence="1" id="KW-0472">Membrane</keyword>
<name>A0A0N5D7R5_THECL</name>
<dbReference type="Pfam" id="PF22954">
    <property type="entry name" value="DUF7027"/>
    <property type="match status" value="1"/>
</dbReference>
<reference evidence="3 4" key="2">
    <citation type="submission" date="2018-11" db="EMBL/GenBank/DDBJ databases">
        <authorList>
            <consortium name="Pathogen Informatics"/>
        </authorList>
    </citation>
    <scope>NUCLEOTIDE SEQUENCE [LARGE SCALE GENOMIC DNA]</scope>
</reference>
<reference evidence="5" key="1">
    <citation type="submission" date="2017-02" db="UniProtKB">
        <authorList>
            <consortium name="WormBaseParasite"/>
        </authorList>
    </citation>
    <scope>IDENTIFICATION</scope>
</reference>
<keyword evidence="1" id="KW-1133">Transmembrane helix</keyword>
<dbReference type="AlphaFoldDB" id="A0A0N5D7R5"/>
<keyword evidence="4" id="KW-1185">Reference proteome</keyword>
<evidence type="ECO:0000313" key="4">
    <source>
        <dbReference type="Proteomes" id="UP000276776"/>
    </source>
</evidence>
<feature type="transmembrane region" description="Helical" evidence="1">
    <location>
        <begin position="118"/>
        <end position="137"/>
    </location>
</feature>
<dbReference type="Proteomes" id="UP000276776">
    <property type="component" value="Unassembled WGS sequence"/>
</dbReference>
<dbReference type="OMA" id="HFGPIWP"/>
<keyword evidence="1" id="KW-0812">Transmembrane</keyword>
<evidence type="ECO:0000256" key="1">
    <source>
        <dbReference type="SAM" id="Phobius"/>
    </source>
</evidence>
<feature type="domain" description="DUF7027" evidence="2">
    <location>
        <begin position="45"/>
        <end position="127"/>
    </location>
</feature>
<sequence length="208" mass="23575">MPTYREATINEEKFEKEPFVYNKDDDFYMAPACFHAVHYKNAAILCGIIEICVIAITVLKILSLEFGKENNRAWFLAELVTLLVFAVITTILMIYGIIAEKPKYLWPQMAFMHVEGTLLMILAVASVASMSMGLQATHGLFGLLSNIRTLEDHFGPIWPFNLAVVSFFGAAAIVWSYIIVRGAYDYLLDKDYFTKKPNIEMVKTIIVN</sequence>
<feature type="transmembrane region" description="Helical" evidence="1">
    <location>
        <begin position="157"/>
        <end position="180"/>
    </location>
</feature>